<organism evidence="3 4">
    <name type="scientific">Lachancea quebecensis</name>
    <dbReference type="NCBI Taxonomy" id="1654605"/>
    <lineage>
        <taxon>Eukaryota</taxon>
        <taxon>Fungi</taxon>
        <taxon>Dikarya</taxon>
        <taxon>Ascomycota</taxon>
        <taxon>Saccharomycotina</taxon>
        <taxon>Saccharomycetes</taxon>
        <taxon>Saccharomycetales</taxon>
        <taxon>Saccharomycetaceae</taxon>
        <taxon>Lachancea</taxon>
    </lineage>
</organism>
<feature type="domain" description="Cyclin-like" evidence="2">
    <location>
        <begin position="44"/>
        <end position="139"/>
    </location>
</feature>
<keyword evidence="4" id="KW-1185">Reference proteome</keyword>
<dbReference type="Pfam" id="PF00134">
    <property type="entry name" value="Cyclin_N"/>
    <property type="match status" value="1"/>
</dbReference>
<dbReference type="InterPro" id="IPR036915">
    <property type="entry name" value="Cyclin-like_sf"/>
</dbReference>
<dbReference type="InterPro" id="IPR043198">
    <property type="entry name" value="Cyclin/Ssn8"/>
</dbReference>
<dbReference type="SUPFAM" id="SSF47954">
    <property type="entry name" value="Cyclin-like"/>
    <property type="match status" value="2"/>
</dbReference>
<dbReference type="AlphaFoldDB" id="A0A0P1KWJ5"/>
<dbReference type="PANTHER" id="PTHR10026">
    <property type="entry name" value="CYCLIN"/>
    <property type="match status" value="1"/>
</dbReference>
<evidence type="ECO:0000313" key="4">
    <source>
        <dbReference type="Proteomes" id="UP000236544"/>
    </source>
</evidence>
<name>A0A0P1KWJ5_9SACH</name>
<dbReference type="InterPro" id="IPR006671">
    <property type="entry name" value="Cyclin_N"/>
</dbReference>
<dbReference type="Gene3D" id="1.10.472.10">
    <property type="entry name" value="Cyclin-like"/>
    <property type="match status" value="2"/>
</dbReference>
<evidence type="ECO:0000256" key="1">
    <source>
        <dbReference type="RuleBase" id="RU000383"/>
    </source>
</evidence>
<proteinExistence type="inferred from homology"/>
<dbReference type="OrthoDB" id="4951845at2759"/>
<evidence type="ECO:0000259" key="2">
    <source>
        <dbReference type="SMART" id="SM00385"/>
    </source>
</evidence>
<comment type="similarity">
    <text evidence="1">Belongs to the cyclin family.</text>
</comment>
<accession>A0A0P1KWJ5</accession>
<feature type="domain" description="Cyclin-like" evidence="2">
    <location>
        <begin position="155"/>
        <end position="236"/>
    </location>
</feature>
<dbReference type="SMART" id="SM00385">
    <property type="entry name" value="CYCLIN"/>
    <property type="match status" value="2"/>
</dbReference>
<dbReference type="EMBL" id="LN890568">
    <property type="protein sequence ID" value="CUS23655.1"/>
    <property type="molecule type" value="Genomic_DNA"/>
</dbReference>
<dbReference type="Proteomes" id="UP000236544">
    <property type="component" value="Unassembled WGS sequence"/>
</dbReference>
<protein>
    <submittedName>
        <fullName evidence="3">LAQU0S11e01266g1_1</fullName>
    </submittedName>
</protein>
<gene>
    <name evidence="3" type="ORF">LAQU0_S11e01266g</name>
</gene>
<dbReference type="CDD" id="cd20546">
    <property type="entry name" value="CYCLIN_SpCG1C_ScCTK2-like_rpt2"/>
    <property type="match status" value="1"/>
</dbReference>
<reference evidence="4" key="1">
    <citation type="submission" date="2015-10" db="EMBL/GenBank/DDBJ databases">
        <authorList>
            <person name="Devillers H."/>
        </authorList>
    </citation>
    <scope>NUCLEOTIDE SEQUENCE [LARGE SCALE GENOMIC DNA]</scope>
</reference>
<evidence type="ECO:0000313" key="3">
    <source>
        <dbReference type="EMBL" id="CUS23655.1"/>
    </source>
</evidence>
<dbReference type="GO" id="GO:0016538">
    <property type="term" value="F:cyclin-dependent protein serine/threonine kinase regulator activity"/>
    <property type="evidence" value="ECO:0007669"/>
    <property type="project" value="InterPro"/>
</dbReference>
<sequence length="324" mass="37928">MSGAFQTQIMLSRPYLTREQIKRAQQNTISDRRVYNQKRISVFKYLCDMCVQFKFPRRTLETAMYFYQRFYLFNKFETELCYDVATSCLFLSCKQVETMKKVADLATVSLRLRSIVKVSPELLDNCKKRIFQMELRILETCCFDYRVNNSVHIDDLLVKIGKDLKLSHEVCYLAWLIAFDALKLEILLMVPQHTIAIAVLKIACELTEGVSWPSVRYSLFESNELSVGEAYFDIINFFINVFDLSDLKASVPNNLRNVGIETFIELKKQAGHEKGLKEPDNISSDPYVAKDRDYTIQERRYVLYGKRISDENRPIKQETKKEKI</sequence>
<keyword evidence="1" id="KW-0195">Cyclin</keyword>
<dbReference type="GO" id="GO:0006357">
    <property type="term" value="P:regulation of transcription by RNA polymerase II"/>
    <property type="evidence" value="ECO:0007669"/>
    <property type="project" value="InterPro"/>
</dbReference>
<dbReference type="InterPro" id="IPR013763">
    <property type="entry name" value="Cyclin-like_dom"/>
</dbReference>